<accession>A0AAU9DNQ9</accession>
<dbReference type="AlphaFoldDB" id="A0AAU9DNQ9"/>
<proteinExistence type="predicted"/>
<protein>
    <submittedName>
        <fullName evidence="1">Uncharacterized protein</fullName>
    </submittedName>
</protein>
<dbReference type="KEGG" id="fax:FUAX_52670"/>
<name>A0AAU9DNQ9_9BACT</name>
<keyword evidence="1" id="KW-0614">Plasmid</keyword>
<sequence>MNTYSANNLFYSFTKECDLALDHDYDQNPKLFSRDKA</sequence>
<evidence type="ECO:0000313" key="2">
    <source>
        <dbReference type="Proteomes" id="UP001348817"/>
    </source>
</evidence>
<geneLocation type="plasmid" evidence="1 2">
    <name>pFA6</name>
</geneLocation>
<gene>
    <name evidence="1" type="ORF">FUAX_52670</name>
</gene>
<reference evidence="1 2" key="1">
    <citation type="submission" date="2021-12" db="EMBL/GenBank/DDBJ databases">
        <title>Genome sequencing of bacteria with rrn-lacking chromosome and rrn-plasmid.</title>
        <authorList>
            <person name="Anda M."/>
            <person name="Iwasaki W."/>
        </authorList>
    </citation>
    <scope>NUCLEOTIDE SEQUENCE [LARGE SCALE GENOMIC DNA]</scope>
    <source>
        <strain evidence="1 2">DSM 100852</strain>
        <plasmid evidence="1 2">pFA6</plasmid>
    </source>
</reference>
<keyword evidence="2" id="KW-1185">Reference proteome</keyword>
<organism evidence="1 2">
    <name type="scientific">Fulvitalea axinellae</name>
    <dbReference type="NCBI Taxonomy" id="1182444"/>
    <lineage>
        <taxon>Bacteria</taxon>
        <taxon>Pseudomonadati</taxon>
        <taxon>Bacteroidota</taxon>
        <taxon>Cytophagia</taxon>
        <taxon>Cytophagales</taxon>
        <taxon>Persicobacteraceae</taxon>
        <taxon>Fulvitalea</taxon>
    </lineage>
</organism>
<dbReference type="EMBL" id="AP025320">
    <property type="protein sequence ID" value="BDD12835.1"/>
    <property type="molecule type" value="Genomic_DNA"/>
</dbReference>
<dbReference type="Proteomes" id="UP001348817">
    <property type="component" value="Plasmid pFA6"/>
</dbReference>
<evidence type="ECO:0000313" key="1">
    <source>
        <dbReference type="EMBL" id="BDD12835.1"/>
    </source>
</evidence>